<feature type="region of interest" description="Disordered" evidence="1">
    <location>
        <begin position="184"/>
        <end position="229"/>
    </location>
</feature>
<dbReference type="EMBL" id="CAXAMN010015692">
    <property type="protein sequence ID" value="CAK9046460.1"/>
    <property type="molecule type" value="Genomic_DNA"/>
</dbReference>
<feature type="non-terminal residue" evidence="2">
    <location>
        <position position="424"/>
    </location>
</feature>
<organism evidence="2 3">
    <name type="scientific">Durusdinium trenchii</name>
    <dbReference type="NCBI Taxonomy" id="1381693"/>
    <lineage>
        <taxon>Eukaryota</taxon>
        <taxon>Sar</taxon>
        <taxon>Alveolata</taxon>
        <taxon>Dinophyceae</taxon>
        <taxon>Suessiales</taxon>
        <taxon>Symbiodiniaceae</taxon>
        <taxon>Durusdinium</taxon>
    </lineage>
</organism>
<feature type="region of interest" description="Disordered" evidence="1">
    <location>
        <begin position="241"/>
        <end position="330"/>
    </location>
</feature>
<proteinExistence type="predicted"/>
<evidence type="ECO:0008006" key="4">
    <source>
        <dbReference type="Google" id="ProtNLM"/>
    </source>
</evidence>
<evidence type="ECO:0000313" key="3">
    <source>
        <dbReference type="Proteomes" id="UP001642484"/>
    </source>
</evidence>
<protein>
    <recommendedName>
        <fullName evidence="4">PDZ domain-containing protein</fullName>
    </recommendedName>
</protein>
<feature type="compositionally biased region" description="Basic and acidic residues" evidence="1">
    <location>
        <begin position="321"/>
        <end position="330"/>
    </location>
</feature>
<evidence type="ECO:0000256" key="1">
    <source>
        <dbReference type="SAM" id="MobiDB-lite"/>
    </source>
</evidence>
<feature type="region of interest" description="Disordered" evidence="1">
    <location>
        <begin position="1"/>
        <end position="125"/>
    </location>
</feature>
<gene>
    <name evidence="2" type="ORF">CCMP2556_LOCUS24133</name>
</gene>
<keyword evidence="3" id="KW-1185">Reference proteome</keyword>
<feature type="compositionally biased region" description="Basic and acidic residues" evidence="1">
    <location>
        <begin position="281"/>
        <end position="304"/>
    </location>
</feature>
<reference evidence="2 3" key="1">
    <citation type="submission" date="2024-02" db="EMBL/GenBank/DDBJ databases">
        <authorList>
            <person name="Chen Y."/>
            <person name="Shah S."/>
            <person name="Dougan E. K."/>
            <person name="Thang M."/>
            <person name="Chan C."/>
        </authorList>
    </citation>
    <scope>NUCLEOTIDE SEQUENCE [LARGE SCALE GENOMIC DNA]</scope>
</reference>
<dbReference type="Proteomes" id="UP001642484">
    <property type="component" value="Unassembled WGS sequence"/>
</dbReference>
<feature type="compositionally biased region" description="Low complexity" evidence="1">
    <location>
        <begin position="24"/>
        <end position="37"/>
    </location>
</feature>
<feature type="compositionally biased region" description="Basic and acidic residues" evidence="1">
    <location>
        <begin position="241"/>
        <end position="266"/>
    </location>
</feature>
<evidence type="ECO:0000313" key="2">
    <source>
        <dbReference type="EMBL" id="CAK9046460.1"/>
    </source>
</evidence>
<sequence length="424" mass="46845">MEPTEIRAAWQPLQSPRQSPTSGLRSNLNLALSSPSPRRLREPAQEPSPQLGSHAPFAWAPIRPVTLDLGPPRTATHGMQLSPNVRPAPLGVRTIPTRRPGGNESRYGGSSPEEVGRECAASHADEKERLRQARSKMAAPQADDELWENALLELAQKAEEELKLASELQAKFDALTMQNEQLQQELSQAAKREQATEKSEQALEAEKNELRKQLEDKEQEAKAKEAASQVQIELLKTELREAQQKAESRAAGKEAADEAYARRAEQDAEQTQESQEAQLELLKKDLKDAQQKAEEAKKAPESKEVQPSLPAESVGETSEMDTQKSDGEKRWEITISKTTEYEDPGLGASSVDLDDRKVIHVDCLEKGGLFEAWNDKCLATGELDSVVRPGDLIISCNGVTKIEEMAQELFGSKKTLHIGLLREA</sequence>
<accession>A0ABP0M8E2</accession>
<comment type="caution">
    <text evidence="2">The sequence shown here is derived from an EMBL/GenBank/DDBJ whole genome shotgun (WGS) entry which is preliminary data.</text>
</comment>
<feature type="compositionally biased region" description="Polar residues" evidence="1">
    <location>
        <begin position="12"/>
        <end position="23"/>
    </location>
</feature>
<name>A0ABP0M8E2_9DINO</name>
<feature type="compositionally biased region" description="Basic and acidic residues" evidence="1">
    <location>
        <begin position="190"/>
        <end position="225"/>
    </location>
</feature>